<feature type="domain" description="RanBD1" evidence="9">
    <location>
        <begin position="466"/>
        <end position="583"/>
    </location>
</feature>
<dbReference type="STRING" id="1202772.A0A1V9Y9U2"/>
<dbReference type="Gene3D" id="2.30.29.30">
    <property type="entry name" value="Pleckstrin-homology domain (PH domain)/Phosphotyrosine-binding domain (PTB)"/>
    <property type="match status" value="1"/>
</dbReference>
<keyword evidence="5" id="KW-0811">Translocation</keyword>
<feature type="compositionally biased region" description="Polar residues" evidence="8">
    <location>
        <begin position="291"/>
        <end position="318"/>
    </location>
</feature>
<feature type="compositionally biased region" description="Low complexity" evidence="8">
    <location>
        <begin position="56"/>
        <end position="67"/>
    </location>
</feature>
<evidence type="ECO:0000256" key="5">
    <source>
        <dbReference type="ARBA" id="ARBA00023010"/>
    </source>
</evidence>
<feature type="compositionally biased region" description="Low complexity" evidence="8">
    <location>
        <begin position="376"/>
        <end position="397"/>
    </location>
</feature>
<dbReference type="SMART" id="SM00160">
    <property type="entry name" value="RanBD"/>
    <property type="match status" value="1"/>
</dbReference>
<dbReference type="GO" id="GO:0005643">
    <property type="term" value="C:nuclear pore"/>
    <property type="evidence" value="ECO:0007669"/>
    <property type="project" value="UniProtKB-SubCell"/>
</dbReference>
<proteinExistence type="predicted"/>
<name>A0A1V9Y9U2_ACHHY</name>
<evidence type="ECO:0000256" key="6">
    <source>
        <dbReference type="ARBA" id="ARBA00023132"/>
    </source>
</evidence>
<dbReference type="GO" id="GO:0015031">
    <property type="term" value="P:protein transport"/>
    <property type="evidence" value="ECO:0007669"/>
    <property type="project" value="UniProtKB-KW"/>
</dbReference>
<dbReference type="GO" id="GO:0051028">
    <property type="term" value="P:mRNA transport"/>
    <property type="evidence" value="ECO:0007669"/>
    <property type="project" value="UniProtKB-KW"/>
</dbReference>
<evidence type="ECO:0000256" key="3">
    <source>
        <dbReference type="ARBA" id="ARBA00022816"/>
    </source>
</evidence>
<sequence>MSKRRNENGQMRREEYEAEEDRDPREDNTVVGFGMARASESEISKRRIVKPKAKRAAPAAAPSAPSSNPFSGFTGLTQPTAPAANPFSGFTGLTNPTAAPNVAAAPTASPTPAVTPAPIAAPAPKAVVSHTPLSIDWIKAKTSGQSREAAVGVCMEVLNKEFFAFVSQQVVENPMAFWTSAVQDYIRHAHDIEAKVLELHAPAKTVASTKSSTTKPAADFNFGLPSGGAKAAPFSFGGASSASTTTGFSFGAPSTTASPAKPSTSTGFSFGSKNSELAASSGFSFGAKPTDATTSSPAKPASTGFSFGTKTADSTSSPAKPASSGFSFGAKPTEAVTTSSPAKPASSGFSFGAKTADTTSSPAKPASSGFSFGAKPTDATTSSPAKPASSGFSFGAAPASKPTSSGFSFGATPAPTSSFSEPPAAFSFGGSAPAAASTGFAFNLPAKAPATAEAEDEDDENIGREEATVIIKSASEADEDVVFEADAVRIRQLKKEEKRWADIGAHPFKILQNKSTKAARILSRNSIGKIMINAALYKGLVVTVTPNKKAVTLGLVIDGVPTPMHFGIAADRVDELKKAIENACPK</sequence>
<keyword evidence="2" id="KW-0813">Transport</keyword>
<comment type="subcellular location">
    <subcellularLocation>
        <location evidence="1">Nucleus</location>
        <location evidence="1">Nuclear pore complex</location>
    </subcellularLocation>
</comment>
<dbReference type="EMBL" id="JNBR01002443">
    <property type="protein sequence ID" value="OQR82483.1"/>
    <property type="molecule type" value="Genomic_DNA"/>
</dbReference>
<feature type="region of interest" description="Disordered" evidence="8">
    <location>
        <begin position="1"/>
        <end position="79"/>
    </location>
</feature>
<keyword evidence="3" id="KW-0509">mRNA transport</keyword>
<evidence type="ECO:0000256" key="7">
    <source>
        <dbReference type="ARBA" id="ARBA00023242"/>
    </source>
</evidence>
<keyword evidence="4" id="KW-0653">Protein transport</keyword>
<dbReference type="InterPro" id="IPR011993">
    <property type="entry name" value="PH-like_dom_sf"/>
</dbReference>
<organism evidence="10 11">
    <name type="scientific">Achlya hypogyna</name>
    <name type="common">Oomycete</name>
    <name type="synonym">Protoachlya hypogyna</name>
    <dbReference type="NCBI Taxonomy" id="1202772"/>
    <lineage>
        <taxon>Eukaryota</taxon>
        <taxon>Sar</taxon>
        <taxon>Stramenopiles</taxon>
        <taxon>Oomycota</taxon>
        <taxon>Saprolegniomycetes</taxon>
        <taxon>Saprolegniales</taxon>
        <taxon>Achlyaceae</taxon>
        <taxon>Achlya</taxon>
    </lineage>
</organism>
<dbReference type="Pfam" id="PF08911">
    <property type="entry name" value="NUP50"/>
    <property type="match status" value="1"/>
</dbReference>
<accession>A0A1V9Y9U2</accession>
<keyword evidence="11" id="KW-1185">Reference proteome</keyword>
<dbReference type="InterPro" id="IPR000156">
    <property type="entry name" value="Ran_bind_dom"/>
</dbReference>
<dbReference type="InterPro" id="IPR053074">
    <property type="entry name" value="NPC_Nucleoporin"/>
</dbReference>
<evidence type="ECO:0000256" key="2">
    <source>
        <dbReference type="ARBA" id="ARBA00022448"/>
    </source>
</evidence>
<evidence type="ECO:0000256" key="8">
    <source>
        <dbReference type="SAM" id="MobiDB-lite"/>
    </source>
</evidence>
<dbReference type="SUPFAM" id="SSF50729">
    <property type="entry name" value="PH domain-like"/>
    <property type="match status" value="1"/>
</dbReference>
<reference evidence="10 11" key="1">
    <citation type="journal article" date="2014" name="Genome Biol. Evol.">
        <title>The secreted proteins of Achlya hypogyna and Thraustotheca clavata identify the ancestral oomycete secretome and reveal gene acquisitions by horizontal gene transfer.</title>
        <authorList>
            <person name="Misner I."/>
            <person name="Blouin N."/>
            <person name="Leonard G."/>
            <person name="Richards T.A."/>
            <person name="Lane C.E."/>
        </authorList>
    </citation>
    <scope>NUCLEOTIDE SEQUENCE [LARGE SCALE GENOMIC DNA]</scope>
    <source>
        <strain evidence="10 11">ATCC 48635</strain>
    </source>
</reference>
<evidence type="ECO:0000259" key="9">
    <source>
        <dbReference type="SMART" id="SM00160"/>
    </source>
</evidence>
<evidence type="ECO:0000256" key="4">
    <source>
        <dbReference type="ARBA" id="ARBA00022927"/>
    </source>
</evidence>
<dbReference type="OrthoDB" id="185618at2759"/>
<dbReference type="Proteomes" id="UP000243579">
    <property type="component" value="Unassembled WGS sequence"/>
</dbReference>
<dbReference type="PANTHER" id="PTHR38697">
    <property type="entry name" value="NUCLEAR PORE COMPLEX PROTEIN SIMILAR TO S. CEREVISIAE NUP2 (EUROFUNG)"/>
    <property type="match status" value="1"/>
</dbReference>
<gene>
    <name evidence="10" type="ORF">ACHHYP_15962</name>
</gene>
<feature type="compositionally biased region" description="Basic and acidic residues" evidence="8">
    <location>
        <begin position="1"/>
        <end position="15"/>
    </location>
</feature>
<protein>
    <recommendedName>
        <fullName evidence="9">RanBD1 domain-containing protein</fullName>
    </recommendedName>
</protein>
<dbReference type="Pfam" id="PF00638">
    <property type="entry name" value="Ran_BP1"/>
    <property type="match status" value="1"/>
</dbReference>
<dbReference type="InterPro" id="IPR015007">
    <property type="entry name" value="NUP2/50/61"/>
</dbReference>
<dbReference type="AlphaFoldDB" id="A0A1V9Y9U2"/>
<feature type="region of interest" description="Disordered" evidence="8">
    <location>
        <begin position="288"/>
        <end position="397"/>
    </location>
</feature>
<evidence type="ECO:0000256" key="1">
    <source>
        <dbReference type="ARBA" id="ARBA00004567"/>
    </source>
</evidence>
<dbReference type="PANTHER" id="PTHR38697:SF1">
    <property type="entry name" value="NUCLEAR PORE COMPLEX PROTEIN SIMILAR TO S. CEREVISIAE NUP2 (EUROFUNG)"/>
    <property type="match status" value="1"/>
</dbReference>
<feature type="compositionally biased region" description="Basic residues" evidence="8">
    <location>
        <begin position="46"/>
        <end position="55"/>
    </location>
</feature>
<evidence type="ECO:0000313" key="10">
    <source>
        <dbReference type="EMBL" id="OQR82483.1"/>
    </source>
</evidence>
<feature type="compositionally biased region" description="Polar residues" evidence="8">
    <location>
        <begin position="68"/>
        <end position="79"/>
    </location>
</feature>
<evidence type="ECO:0000313" key="11">
    <source>
        <dbReference type="Proteomes" id="UP000243579"/>
    </source>
</evidence>
<keyword evidence="6" id="KW-0906">Nuclear pore complex</keyword>
<keyword evidence="7" id="KW-0539">Nucleus</keyword>
<comment type="caution">
    <text evidence="10">The sequence shown here is derived from an EMBL/GenBank/DDBJ whole genome shotgun (WGS) entry which is preliminary data.</text>
</comment>